<keyword evidence="1" id="KW-0812">Transmembrane</keyword>
<evidence type="ECO:0000256" key="1">
    <source>
        <dbReference type="SAM" id="Phobius"/>
    </source>
</evidence>
<feature type="transmembrane region" description="Helical" evidence="1">
    <location>
        <begin position="167"/>
        <end position="184"/>
    </location>
</feature>
<proteinExistence type="predicted"/>
<dbReference type="EMBL" id="WTQQ01000006">
    <property type="protein sequence ID" value="MWR86943.1"/>
    <property type="molecule type" value="Genomic_DNA"/>
</dbReference>
<gene>
    <name evidence="4" type="ORF">GP965_00550</name>
    <name evidence="3" type="ORF">GP979_01115</name>
</gene>
<keyword evidence="1" id="KW-0472">Membrane</keyword>
<sequence>MNGQRYLVLDSFRGLCAIFVVVFHMRVLNSITEFSFFKGSDLFVNFFFVLSGFVMSHAYIKRSNITFTGYISSRFRRLYPLYFFMLIVFIGLEFAKYIAYTKMGITLNAVPFTGKAAPDEIIPNLLMIQAWTKFTEHLSFNYPSWSISIEFYTYILFFIAMHFFKKYFLLACVATPTIFILLHLITDGAITEYAANGVFCFFVGVVTYSFSNVALTNNKIIATTVEFLALLAIYFVVSSDVAIKHILSTLLFSLTIFIYSRESGAISSILKTKPFINIGKWSYSIYMTHAAILFCVISAFMVIQKITGKELTIMVNGDRTLNLGSTAFNNILVALVICITIIASSMTYRFIEMKFHKKKEIIKEDCKVIVK</sequence>
<reference evidence="5 6" key="1">
    <citation type="submission" date="2019-12" db="EMBL/GenBank/DDBJ databases">
        <title>Enteriobacteria Tanzani isolates_8377-8380.</title>
        <authorList>
            <person name="Subbiah M."/>
            <person name="Call D."/>
        </authorList>
    </citation>
    <scope>NUCLEOTIDE SEQUENCE [LARGE SCALE GENOMIC DNA]</scope>
    <source>
        <strain evidence="4 6">8378wH8</strain>
        <strain evidence="3 5">8379wE6</strain>
    </source>
</reference>
<evidence type="ECO:0000313" key="3">
    <source>
        <dbReference type="EMBL" id="MWR86943.1"/>
    </source>
</evidence>
<dbReference type="EMBL" id="WTRC01000002">
    <property type="protein sequence ID" value="MWT19446.1"/>
    <property type="molecule type" value="Genomic_DNA"/>
</dbReference>
<accession>A0A5B1I787</accession>
<feature type="transmembrane region" description="Helical" evidence="1">
    <location>
        <begin position="281"/>
        <end position="307"/>
    </location>
</feature>
<feature type="transmembrane region" description="Helical" evidence="1">
    <location>
        <begin position="12"/>
        <end position="31"/>
    </location>
</feature>
<evidence type="ECO:0000313" key="4">
    <source>
        <dbReference type="EMBL" id="MWT19446.1"/>
    </source>
</evidence>
<dbReference type="Proteomes" id="UP000462410">
    <property type="component" value="Unassembled WGS sequence"/>
</dbReference>
<feature type="domain" description="Acyltransferase 3" evidence="2">
    <location>
        <begin position="9"/>
        <end position="346"/>
    </location>
</feature>
<dbReference type="RefSeq" id="WP_130562503.1">
    <property type="nucleotide sequence ID" value="NZ_BLEP01000186.1"/>
</dbReference>
<feature type="transmembrane region" description="Helical" evidence="1">
    <location>
        <begin position="190"/>
        <end position="208"/>
    </location>
</feature>
<evidence type="ECO:0000313" key="5">
    <source>
        <dbReference type="Proteomes" id="UP000436482"/>
    </source>
</evidence>
<feature type="transmembrane region" description="Helical" evidence="1">
    <location>
        <begin position="327"/>
        <end position="351"/>
    </location>
</feature>
<dbReference type="PANTHER" id="PTHR23028">
    <property type="entry name" value="ACETYLTRANSFERASE"/>
    <property type="match status" value="1"/>
</dbReference>
<feature type="transmembrane region" description="Helical" evidence="1">
    <location>
        <begin position="142"/>
        <end position="160"/>
    </location>
</feature>
<dbReference type="Proteomes" id="UP000436482">
    <property type="component" value="Unassembled WGS sequence"/>
</dbReference>
<keyword evidence="3" id="KW-0012">Acyltransferase</keyword>
<organism evidence="3 5">
    <name type="scientific">Escherichia coli</name>
    <dbReference type="NCBI Taxonomy" id="562"/>
    <lineage>
        <taxon>Bacteria</taxon>
        <taxon>Pseudomonadati</taxon>
        <taxon>Pseudomonadota</taxon>
        <taxon>Gammaproteobacteria</taxon>
        <taxon>Enterobacterales</taxon>
        <taxon>Enterobacteriaceae</taxon>
        <taxon>Escherichia</taxon>
    </lineage>
</organism>
<comment type="caution">
    <text evidence="3">The sequence shown here is derived from an EMBL/GenBank/DDBJ whole genome shotgun (WGS) entry which is preliminary data.</text>
</comment>
<evidence type="ECO:0000313" key="6">
    <source>
        <dbReference type="Proteomes" id="UP000462410"/>
    </source>
</evidence>
<dbReference type="InterPro" id="IPR002656">
    <property type="entry name" value="Acyl_transf_3_dom"/>
</dbReference>
<dbReference type="GO" id="GO:0000271">
    <property type="term" value="P:polysaccharide biosynthetic process"/>
    <property type="evidence" value="ECO:0007669"/>
    <property type="project" value="TreeGrafter"/>
</dbReference>
<feature type="transmembrane region" description="Helical" evidence="1">
    <location>
        <begin position="81"/>
        <end position="100"/>
    </location>
</feature>
<dbReference type="AlphaFoldDB" id="A0A5B1I787"/>
<name>A0A5B1I787_ECOLX</name>
<dbReference type="Pfam" id="PF01757">
    <property type="entry name" value="Acyl_transf_3"/>
    <property type="match status" value="1"/>
</dbReference>
<evidence type="ECO:0000259" key="2">
    <source>
        <dbReference type="Pfam" id="PF01757"/>
    </source>
</evidence>
<feature type="transmembrane region" description="Helical" evidence="1">
    <location>
        <begin position="43"/>
        <end position="60"/>
    </location>
</feature>
<feature type="transmembrane region" description="Helical" evidence="1">
    <location>
        <begin position="243"/>
        <end position="260"/>
    </location>
</feature>
<dbReference type="GO" id="GO:0016747">
    <property type="term" value="F:acyltransferase activity, transferring groups other than amino-acyl groups"/>
    <property type="evidence" value="ECO:0007669"/>
    <property type="project" value="InterPro"/>
</dbReference>
<feature type="transmembrane region" description="Helical" evidence="1">
    <location>
        <begin position="220"/>
        <end position="237"/>
    </location>
</feature>
<keyword evidence="3" id="KW-0808">Transferase</keyword>
<protein>
    <submittedName>
        <fullName evidence="3">Acyltransferase family protein</fullName>
    </submittedName>
</protein>
<dbReference type="GO" id="GO:0016020">
    <property type="term" value="C:membrane"/>
    <property type="evidence" value="ECO:0007669"/>
    <property type="project" value="TreeGrafter"/>
</dbReference>
<dbReference type="InterPro" id="IPR050879">
    <property type="entry name" value="Acyltransferase_3"/>
</dbReference>
<keyword evidence="1" id="KW-1133">Transmembrane helix</keyword>
<dbReference type="PANTHER" id="PTHR23028:SF53">
    <property type="entry name" value="ACYL_TRANSF_3 DOMAIN-CONTAINING PROTEIN"/>
    <property type="match status" value="1"/>
</dbReference>